<feature type="region of interest" description="Disordered" evidence="1">
    <location>
        <begin position="282"/>
        <end position="407"/>
    </location>
</feature>
<dbReference type="Proteomes" id="UP001147747">
    <property type="component" value="Unassembled WGS sequence"/>
</dbReference>
<reference evidence="3" key="2">
    <citation type="journal article" date="2023" name="IMA Fungus">
        <title>Comparative genomic study of the Penicillium genus elucidates a diverse pangenome and 15 lateral gene transfer events.</title>
        <authorList>
            <person name="Petersen C."/>
            <person name="Sorensen T."/>
            <person name="Nielsen M.R."/>
            <person name="Sondergaard T.E."/>
            <person name="Sorensen J.L."/>
            <person name="Fitzpatrick D.A."/>
            <person name="Frisvad J.C."/>
            <person name="Nielsen K.L."/>
        </authorList>
    </citation>
    <scope>NUCLEOTIDE SEQUENCE</scope>
    <source>
        <strain evidence="3">IBT 29677</strain>
    </source>
</reference>
<dbReference type="GeneID" id="81372816"/>
<feature type="compositionally biased region" description="Basic and acidic residues" evidence="1">
    <location>
        <begin position="509"/>
        <end position="525"/>
    </location>
</feature>
<sequence length="677" mass="77397">MAQPSPHHIAPSPNPKQFVLCFDGTGNKFAGDDSDSNVLKIFRMLDRSQSHQYHYYQPGIGTYVTTKSLSSHGRVQRLKSWYQKAKDSAIGSSFDEHVMGGYKFLMRYYSPGDEIYFIGFSRGSYIARFLAEMLDYIGLLEAGNEELIRFAWKTFAKWQQRSGDTEEEQAEKKRLFEYMKAFRETFSRPISRIRFMGLFDTVNSVPRFENAWMQRSKFPYTARSSARVIRHAVGIDERRAKFRQDLISGARPKENRHKHRRHHFGPHRLEQHLLHRHEDTDHHLHLRHQDHQNGKANANANANANTNANTNADQVPSIRLDDGTNGAPTEVNAPETPVDAPAFQNPGWGPGPGETYYHPAHSSHAGSEANHGERHNRYRAPSPRRNSLLVPKPNQSTDDVTSVRSGQSGLSIAVPSHDGDYDSDEDEQDIHEVWFPGCHADIGGGWKLENGERWALSHAPLVWMTQEAQKAGLELDERKMKHFQCLEEYDGDYSPIRAEIAARRPSQQPREDPDAFRETPNEKQRSAASRDFWNALHTSSTAGLIHDCLEFNQGLPPMSVLSWRIMEWLPFRRMDLQPDGSWKPICWPLPRGEVRDVPLDAEIHVSAIRRMQHNPQYRPGNVIVGGGGRGVRFAPEEHGMGDWVILRNEGDKVRETYVRKDQATKCKEKLESDHEHS</sequence>
<reference evidence="3" key="1">
    <citation type="submission" date="2022-12" db="EMBL/GenBank/DDBJ databases">
        <authorList>
            <person name="Petersen C."/>
        </authorList>
    </citation>
    <scope>NUCLEOTIDE SEQUENCE</scope>
    <source>
        <strain evidence="3">IBT 29677</strain>
    </source>
</reference>
<keyword evidence="4" id="KW-1185">Reference proteome</keyword>
<dbReference type="RefSeq" id="XP_056484456.1">
    <property type="nucleotide sequence ID" value="XM_056633836.1"/>
</dbReference>
<feature type="compositionally biased region" description="Polar residues" evidence="1">
    <location>
        <begin position="393"/>
        <end position="407"/>
    </location>
</feature>
<dbReference type="PANTHER" id="PTHR33840:SF2">
    <property type="entry name" value="TLE1 PHOSPHOLIPASE DOMAIN-CONTAINING PROTEIN"/>
    <property type="match status" value="1"/>
</dbReference>
<feature type="domain" description="T6SS Phospholipase effector Tle1-like catalytic" evidence="2">
    <location>
        <begin position="16"/>
        <end position="467"/>
    </location>
</feature>
<dbReference type="Pfam" id="PF09994">
    <property type="entry name" value="T6SS_Tle1-like_cat"/>
    <property type="match status" value="1"/>
</dbReference>
<proteinExistence type="predicted"/>
<feature type="region of interest" description="Disordered" evidence="1">
    <location>
        <begin position="502"/>
        <end position="528"/>
    </location>
</feature>
<comment type="caution">
    <text evidence="3">The sequence shown here is derived from an EMBL/GenBank/DDBJ whole genome shotgun (WGS) entry which is preliminary data.</text>
</comment>
<evidence type="ECO:0000313" key="3">
    <source>
        <dbReference type="EMBL" id="KAJ5386658.1"/>
    </source>
</evidence>
<name>A0A9X0B3D5_9EURO</name>
<evidence type="ECO:0000259" key="2">
    <source>
        <dbReference type="Pfam" id="PF09994"/>
    </source>
</evidence>
<evidence type="ECO:0000313" key="4">
    <source>
        <dbReference type="Proteomes" id="UP001147747"/>
    </source>
</evidence>
<dbReference type="PANTHER" id="PTHR33840">
    <property type="match status" value="1"/>
</dbReference>
<dbReference type="AlphaFoldDB" id="A0A9X0B3D5"/>
<feature type="compositionally biased region" description="Low complexity" evidence="1">
    <location>
        <begin position="296"/>
        <end position="312"/>
    </location>
</feature>
<dbReference type="InterPro" id="IPR018712">
    <property type="entry name" value="Tle1-like_cat"/>
</dbReference>
<organism evidence="3 4">
    <name type="scientific">Penicillium cosmopolitanum</name>
    <dbReference type="NCBI Taxonomy" id="1131564"/>
    <lineage>
        <taxon>Eukaryota</taxon>
        <taxon>Fungi</taxon>
        <taxon>Dikarya</taxon>
        <taxon>Ascomycota</taxon>
        <taxon>Pezizomycotina</taxon>
        <taxon>Eurotiomycetes</taxon>
        <taxon>Eurotiomycetidae</taxon>
        <taxon>Eurotiales</taxon>
        <taxon>Aspergillaceae</taxon>
        <taxon>Penicillium</taxon>
    </lineage>
</organism>
<gene>
    <name evidence="3" type="ORF">N7509_009199</name>
</gene>
<accession>A0A9X0B3D5</accession>
<protein>
    <recommendedName>
        <fullName evidence="2">T6SS Phospholipase effector Tle1-like catalytic domain-containing protein</fullName>
    </recommendedName>
</protein>
<evidence type="ECO:0000256" key="1">
    <source>
        <dbReference type="SAM" id="MobiDB-lite"/>
    </source>
</evidence>
<dbReference type="OrthoDB" id="3162439at2759"/>
<feature type="compositionally biased region" description="Basic and acidic residues" evidence="1">
    <location>
        <begin position="282"/>
        <end position="293"/>
    </location>
</feature>
<dbReference type="EMBL" id="JAPZBU010000009">
    <property type="protein sequence ID" value="KAJ5386658.1"/>
    <property type="molecule type" value="Genomic_DNA"/>
</dbReference>